<comment type="caution">
    <text evidence="2">The sequence shown here is derived from an EMBL/GenBank/DDBJ whole genome shotgun (WGS) entry which is preliminary data.</text>
</comment>
<organism evidence="2 3">
    <name type="scientific">Stenotrophomonas pictorum JCM 9942</name>
    <dbReference type="NCBI Taxonomy" id="1236960"/>
    <lineage>
        <taxon>Bacteria</taxon>
        <taxon>Pseudomonadati</taxon>
        <taxon>Pseudomonadota</taxon>
        <taxon>Gammaproteobacteria</taxon>
        <taxon>Lysobacterales</taxon>
        <taxon>Lysobacteraceae</taxon>
        <taxon>Stenotrophomonas</taxon>
    </lineage>
</organism>
<dbReference type="Proteomes" id="UP000050836">
    <property type="component" value="Unassembled WGS sequence"/>
</dbReference>
<feature type="compositionally biased region" description="Acidic residues" evidence="1">
    <location>
        <begin position="74"/>
        <end position="91"/>
    </location>
</feature>
<sequence>MTESDDDHLANEYHFLELFQDFSQASRRAKQLARTYEGLVRVKREDSNFKILVPLWVKSEILDPPPPAPKPSDVDDDPEDDDDDYYDPIDEELNKEQEELRNEVYGSRDDWGRSTEEGWFYDDGDA</sequence>
<dbReference type="AlphaFoldDB" id="A0A0R0AR08"/>
<dbReference type="RefSeq" id="WP_054658882.1">
    <property type="nucleotide sequence ID" value="NZ_BAZI01000113.1"/>
</dbReference>
<feature type="compositionally biased region" description="Basic and acidic residues" evidence="1">
    <location>
        <begin position="92"/>
        <end position="116"/>
    </location>
</feature>
<reference evidence="2 3" key="1">
    <citation type="submission" date="2015-10" db="EMBL/GenBank/DDBJ databases">
        <title>Genome sequencing and analysis of members of genus Stenotrophomonas.</title>
        <authorList>
            <person name="Patil P.P."/>
            <person name="Midha S."/>
            <person name="Patil P.B."/>
        </authorList>
    </citation>
    <scope>NUCLEOTIDE SEQUENCE [LARGE SCALE GENOMIC DNA]</scope>
    <source>
        <strain evidence="2 3">JCM 9942</strain>
    </source>
</reference>
<dbReference type="EMBL" id="LLXS01000016">
    <property type="protein sequence ID" value="KRG42936.1"/>
    <property type="molecule type" value="Genomic_DNA"/>
</dbReference>
<feature type="region of interest" description="Disordered" evidence="1">
    <location>
        <begin position="60"/>
        <end position="126"/>
    </location>
</feature>
<gene>
    <name evidence="2" type="ORF">ARC78_08095</name>
</gene>
<evidence type="ECO:0000313" key="2">
    <source>
        <dbReference type="EMBL" id="KRG42936.1"/>
    </source>
</evidence>
<protein>
    <submittedName>
        <fullName evidence="2">Uncharacterized protein</fullName>
    </submittedName>
</protein>
<proteinExistence type="predicted"/>
<evidence type="ECO:0000313" key="3">
    <source>
        <dbReference type="Proteomes" id="UP000050836"/>
    </source>
</evidence>
<name>A0A0R0AR08_9GAMM</name>
<evidence type="ECO:0000256" key="1">
    <source>
        <dbReference type="SAM" id="MobiDB-lite"/>
    </source>
</evidence>
<keyword evidence="3" id="KW-1185">Reference proteome</keyword>
<accession>A0A0R0AR08</accession>